<dbReference type="PhylomeDB" id="A7TDW7"/>
<dbReference type="EMBL" id="DS480378">
    <property type="protein sequence ID" value="EDO19587.1"/>
    <property type="molecule type" value="Genomic_DNA"/>
</dbReference>
<evidence type="ECO:0008006" key="3">
    <source>
        <dbReference type="Google" id="ProtNLM"/>
    </source>
</evidence>
<dbReference type="FunCoup" id="A7TDW7">
    <property type="interactions" value="19"/>
</dbReference>
<dbReference type="KEGG" id="vpo:Kpol_1018p124"/>
<dbReference type="AlphaFoldDB" id="A7TDW7"/>
<dbReference type="RefSeq" id="XP_001647445.1">
    <property type="nucleotide sequence ID" value="XM_001647395.1"/>
</dbReference>
<reference evidence="1 2" key="1">
    <citation type="journal article" date="2007" name="Proc. Natl. Acad. Sci. U.S.A.">
        <title>Independent sorting-out of thousands of duplicated gene pairs in two yeast species descended from a whole-genome duplication.</title>
        <authorList>
            <person name="Scannell D.R."/>
            <person name="Frank A.C."/>
            <person name="Conant G.C."/>
            <person name="Byrne K.P."/>
            <person name="Woolfit M."/>
            <person name="Wolfe K.H."/>
        </authorList>
    </citation>
    <scope>NUCLEOTIDE SEQUENCE [LARGE SCALE GENOMIC DNA]</scope>
    <source>
        <strain evidence="2">ATCC 22028 / DSM 70294 / BCRC 21397 / CBS 2163 / NBRC 10782 / NRRL Y-8283 / UCD 57-17</strain>
    </source>
</reference>
<keyword evidence="2" id="KW-1185">Reference proteome</keyword>
<dbReference type="HOGENOM" id="CLU_059030_1_0_1"/>
<dbReference type="InParanoid" id="A7TDW7"/>
<organism evidence="2">
    <name type="scientific">Vanderwaltozyma polyspora (strain ATCC 22028 / DSM 70294 / BCRC 21397 / CBS 2163 / NBRC 10782 / NRRL Y-8283 / UCD 57-17)</name>
    <name type="common">Kluyveromyces polysporus</name>
    <dbReference type="NCBI Taxonomy" id="436907"/>
    <lineage>
        <taxon>Eukaryota</taxon>
        <taxon>Fungi</taxon>
        <taxon>Dikarya</taxon>
        <taxon>Ascomycota</taxon>
        <taxon>Saccharomycotina</taxon>
        <taxon>Saccharomycetes</taxon>
        <taxon>Saccharomycetales</taxon>
        <taxon>Saccharomycetaceae</taxon>
        <taxon>Vanderwaltozyma</taxon>
    </lineage>
</organism>
<proteinExistence type="predicted"/>
<sequence>MASDKDLVDKIFDTGYNLFSSGSELASSVKSKVLTAIKDSGDDDVVNVISKGNYLPRTTNNNPPTNISKFVTGVYDRLNFKVFLGIGISATSVLLFWKLTKALSVPQYLTQPQLKCVLIFGDMHDPIVRSQVMDLYRRRFIVFVCTEHANQYKEKDNGDEFLRFIDPLSVNDLSNFLEFLRKPHSNPVELVSILFMPNSSYYPSGEISLDQLERELHSNILLYYNALSKIVPHIRNETTQCILFNPSLSSNLGIAHHSAEIIASGMVQSISKTLESYNTLSIYHVNLGIIQIGGQPSNYKYLNLEGAPISSSLLTPTFKLIMYHSGNLLQKFILKIVTFGGLSRTFYFGRYSWVSSSVIGRLIIKVI</sequence>
<evidence type="ECO:0000313" key="1">
    <source>
        <dbReference type="EMBL" id="EDO19587.1"/>
    </source>
</evidence>
<dbReference type="InterPro" id="IPR013952">
    <property type="entry name" value="DUF1776_fun"/>
</dbReference>
<evidence type="ECO:0000313" key="2">
    <source>
        <dbReference type="Proteomes" id="UP000000267"/>
    </source>
</evidence>
<name>A7TDW7_VANPO</name>
<dbReference type="GeneID" id="5547949"/>
<protein>
    <recommendedName>
        <fullName evidence="3">DUF1776-domain-containing protein</fullName>
    </recommendedName>
</protein>
<dbReference type="OMA" id="IFDAGYW"/>
<gene>
    <name evidence="1" type="ORF">Kpol_1018p124</name>
</gene>
<dbReference type="eggNOG" id="ENOG502QUU7">
    <property type="taxonomic scope" value="Eukaryota"/>
</dbReference>
<dbReference type="Proteomes" id="UP000000267">
    <property type="component" value="Unassembled WGS sequence"/>
</dbReference>
<dbReference type="Pfam" id="PF08643">
    <property type="entry name" value="DUF1776"/>
    <property type="match status" value="1"/>
</dbReference>
<accession>A7TDW7</accession>
<dbReference type="OrthoDB" id="5308060at2759"/>
<dbReference type="STRING" id="436907.A7TDW7"/>